<dbReference type="GO" id="GO:0051920">
    <property type="term" value="F:peroxiredoxin activity"/>
    <property type="evidence" value="ECO:0007669"/>
    <property type="project" value="InterPro"/>
</dbReference>
<dbReference type="EMBL" id="JAPDOD010000030">
    <property type="protein sequence ID" value="MDA0164096.1"/>
    <property type="molecule type" value="Genomic_DNA"/>
</dbReference>
<dbReference type="RefSeq" id="WP_270043346.1">
    <property type="nucleotide sequence ID" value="NZ_JAPDOD010000030.1"/>
</dbReference>
<evidence type="ECO:0000313" key="2">
    <source>
        <dbReference type="EMBL" id="MDA0164096.1"/>
    </source>
</evidence>
<gene>
    <name evidence="2" type="ORF">OM076_27735</name>
</gene>
<dbReference type="Gene3D" id="1.20.1290.10">
    <property type="entry name" value="AhpD-like"/>
    <property type="match status" value="1"/>
</dbReference>
<dbReference type="Proteomes" id="UP001149140">
    <property type="component" value="Unassembled WGS sequence"/>
</dbReference>
<dbReference type="Pfam" id="PF02627">
    <property type="entry name" value="CMD"/>
    <property type="match status" value="1"/>
</dbReference>
<dbReference type="PANTHER" id="PTHR35446:SF2">
    <property type="entry name" value="CARBOXYMUCONOLACTONE DECARBOXYLASE-LIKE DOMAIN-CONTAINING PROTEIN"/>
    <property type="match status" value="1"/>
</dbReference>
<accession>A0A9X3MYR2</accession>
<keyword evidence="3" id="KW-1185">Reference proteome</keyword>
<feature type="domain" description="Carboxymuconolactone decarboxylase-like" evidence="1">
    <location>
        <begin position="41"/>
        <end position="103"/>
    </location>
</feature>
<dbReference type="PANTHER" id="PTHR35446">
    <property type="entry name" value="SI:CH211-175M2.5"/>
    <property type="match status" value="1"/>
</dbReference>
<evidence type="ECO:0000259" key="1">
    <source>
        <dbReference type="Pfam" id="PF02627"/>
    </source>
</evidence>
<protein>
    <submittedName>
        <fullName evidence="2">Carboxymuconolactone decarboxylase family protein</fullName>
    </submittedName>
</protein>
<dbReference type="InterPro" id="IPR029032">
    <property type="entry name" value="AhpD-like"/>
</dbReference>
<organism evidence="2 3">
    <name type="scientific">Solirubrobacter ginsenosidimutans</name>
    <dbReference type="NCBI Taxonomy" id="490573"/>
    <lineage>
        <taxon>Bacteria</taxon>
        <taxon>Bacillati</taxon>
        <taxon>Actinomycetota</taxon>
        <taxon>Thermoleophilia</taxon>
        <taxon>Solirubrobacterales</taxon>
        <taxon>Solirubrobacteraceae</taxon>
        <taxon>Solirubrobacter</taxon>
    </lineage>
</organism>
<dbReference type="SUPFAM" id="SSF69118">
    <property type="entry name" value="AhpD-like"/>
    <property type="match status" value="1"/>
</dbReference>
<sequence>MPFINVIPEDQATGALAAMYETDRQTFGYLPNLTKGFSLRPDVYAAWRQLNGAVKANMDLRRYELATIAAAKRLRSSYCTLAHGSVLLDKFLSPDDLRAVLGAGDTGTLDSVDTAVIEFADKLALDASSVTHADVDRLRTLGLTDTDILDVVLAAAVRCFFSTVLDGLGIEADARYAQLDADLRDVLTVGRPIAER</sequence>
<dbReference type="AlphaFoldDB" id="A0A9X3MYR2"/>
<name>A0A9X3MYR2_9ACTN</name>
<evidence type="ECO:0000313" key="3">
    <source>
        <dbReference type="Proteomes" id="UP001149140"/>
    </source>
</evidence>
<dbReference type="InterPro" id="IPR003779">
    <property type="entry name" value="CMD-like"/>
</dbReference>
<proteinExistence type="predicted"/>
<reference evidence="2" key="1">
    <citation type="submission" date="2022-10" db="EMBL/GenBank/DDBJ databases">
        <title>The WGS of Solirubrobacter ginsenosidimutans DSM 21036.</title>
        <authorList>
            <person name="Jiang Z."/>
        </authorList>
    </citation>
    <scope>NUCLEOTIDE SEQUENCE</scope>
    <source>
        <strain evidence="2">DSM 21036</strain>
    </source>
</reference>
<comment type="caution">
    <text evidence="2">The sequence shown here is derived from an EMBL/GenBank/DDBJ whole genome shotgun (WGS) entry which is preliminary data.</text>
</comment>